<reference evidence="2 3" key="1">
    <citation type="submission" date="2016-06" db="EMBL/GenBank/DDBJ databases">
        <authorList>
            <person name="Kjaerup R.B."/>
            <person name="Dalgaard T.S."/>
            <person name="Juul-Madsen H.R."/>
        </authorList>
    </citation>
    <scope>NUCLEOTIDE SEQUENCE [LARGE SCALE GENOMIC DNA]</scope>
    <source>
        <strain evidence="2 3">1199456.5</strain>
    </source>
</reference>
<dbReference type="NCBIfam" id="NF004846">
    <property type="entry name" value="PRK06197.1"/>
    <property type="match status" value="1"/>
</dbReference>
<dbReference type="Pfam" id="PF00106">
    <property type="entry name" value="adh_short"/>
    <property type="match status" value="1"/>
</dbReference>
<keyword evidence="1" id="KW-0560">Oxidoreductase</keyword>
<name>A0A1A0MJH9_MYCMU</name>
<dbReference type="PRINTS" id="PR00081">
    <property type="entry name" value="GDHRDH"/>
</dbReference>
<protein>
    <recommendedName>
        <fullName evidence="4">SDR family NAD(P)-dependent oxidoreductase</fullName>
    </recommendedName>
</protein>
<gene>
    <name evidence="2" type="ORF">A5642_23840</name>
</gene>
<dbReference type="PANTHER" id="PTHR43157">
    <property type="entry name" value="PHOSPHATIDYLINOSITOL-GLYCAN BIOSYNTHESIS CLASS F PROTEIN-RELATED"/>
    <property type="match status" value="1"/>
</dbReference>
<dbReference type="RefSeq" id="WP_064859547.1">
    <property type="nucleotide sequence ID" value="NZ_LZSF01000171.1"/>
</dbReference>
<evidence type="ECO:0000256" key="1">
    <source>
        <dbReference type="ARBA" id="ARBA00023002"/>
    </source>
</evidence>
<dbReference type="PANTHER" id="PTHR43157:SF31">
    <property type="entry name" value="PHOSPHATIDYLINOSITOL-GLYCAN BIOSYNTHESIS CLASS F PROTEIN"/>
    <property type="match status" value="1"/>
</dbReference>
<dbReference type="GO" id="GO:0016491">
    <property type="term" value="F:oxidoreductase activity"/>
    <property type="evidence" value="ECO:0007669"/>
    <property type="project" value="UniProtKB-KW"/>
</dbReference>
<dbReference type="SUPFAM" id="SSF51735">
    <property type="entry name" value="NAD(P)-binding Rossmann-fold domains"/>
    <property type="match status" value="1"/>
</dbReference>
<evidence type="ECO:0000313" key="2">
    <source>
        <dbReference type="EMBL" id="OBA85624.1"/>
    </source>
</evidence>
<proteinExistence type="predicted"/>
<dbReference type="AlphaFoldDB" id="A0A1A0MJH9"/>
<dbReference type="InterPro" id="IPR002347">
    <property type="entry name" value="SDR_fam"/>
</dbReference>
<dbReference type="InterPro" id="IPR036291">
    <property type="entry name" value="NAD(P)-bd_dom_sf"/>
</dbReference>
<evidence type="ECO:0008006" key="4">
    <source>
        <dbReference type="Google" id="ProtNLM"/>
    </source>
</evidence>
<accession>A0A1A0MJH9</accession>
<dbReference type="OrthoDB" id="4449798at2"/>
<dbReference type="EMBL" id="LZSF01000171">
    <property type="protein sequence ID" value="OBA85624.1"/>
    <property type="molecule type" value="Genomic_DNA"/>
</dbReference>
<evidence type="ECO:0000313" key="3">
    <source>
        <dbReference type="Proteomes" id="UP000093962"/>
    </source>
</evidence>
<comment type="caution">
    <text evidence="2">The sequence shown here is derived from an EMBL/GenBank/DDBJ whole genome shotgun (WGS) entry which is preliminary data.</text>
</comment>
<sequence>MTSTPWTLTDASRQDGRVALVTGAGSGIGVEIARGLAGLGATVVLAGRNADAARRVQATLPDATTEFAELDLADLASVRRCAESLRARHRRIDLLINNAGVMHRVRTETKDGFEGDFGVNFLGHFALTGLLHDRAERIVMVSSVTHRRGAIDFEDLHSRKKFRSAKAYANSKLAQLLFMSEYNRRHQAMCVAAHPGSARTAILRDQGWQQLAYHPRLRFSTSWFVQDADGGALPILRAATDPDAAAGDFYGPGGRLQTTGAPVKVELAPAARDPLVAQRLWETAESLTGVRF</sequence>
<dbReference type="Proteomes" id="UP000093962">
    <property type="component" value="Unassembled WGS sequence"/>
</dbReference>
<organism evidence="2 3">
    <name type="scientific">Mycolicibacterium mucogenicum</name>
    <name type="common">Mycobacterium mucogenicum</name>
    <dbReference type="NCBI Taxonomy" id="56689"/>
    <lineage>
        <taxon>Bacteria</taxon>
        <taxon>Bacillati</taxon>
        <taxon>Actinomycetota</taxon>
        <taxon>Actinomycetes</taxon>
        <taxon>Mycobacteriales</taxon>
        <taxon>Mycobacteriaceae</taxon>
        <taxon>Mycolicibacterium</taxon>
    </lineage>
</organism>
<dbReference type="Gene3D" id="3.40.50.720">
    <property type="entry name" value="NAD(P)-binding Rossmann-like Domain"/>
    <property type="match status" value="1"/>
</dbReference>